<dbReference type="AlphaFoldDB" id="A0A5M8QAX1"/>
<reference evidence="2 3" key="2">
    <citation type="submission" date="2019-09" db="EMBL/GenBank/DDBJ databases">
        <title>A bacterium isolated from glacier soil.</title>
        <authorList>
            <person name="Liu Q."/>
        </authorList>
    </citation>
    <scope>NUCLEOTIDE SEQUENCE [LARGE SCALE GENOMIC DNA]</scope>
    <source>
        <strain evidence="2 3">MDT1-10-3</strain>
    </source>
</reference>
<dbReference type="Pfam" id="PF09537">
    <property type="entry name" value="DUF2383"/>
    <property type="match status" value="1"/>
</dbReference>
<feature type="domain" description="DUF2383" evidence="1">
    <location>
        <begin position="20"/>
        <end position="136"/>
    </location>
</feature>
<comment type="caution">
    <text evidence="2">The sequence shown here is derived from an EMBL/GenBank/DDBJ whole genome shotgun (WGS) entry which is preliminary data.</text>
</comment>
<proteinExistence type="predicted"/>
<dbReference type="PIRSF" id="PIRSF029477">
    <property type="entry name" value="UCP029477"/>
    <property type="match status" value="1"/>
</dbReference>
<organism evidence="2 3">
    <name type="scientific">Rufibacter glacialis</name>
    <dbReference type="NCBI Taxonomy" id="1259555"/>
    <lineage>
        <taxon>Bacteria</taxon>
        <taxon>Pseudomonadati</taxon>
        <taxon>Bacteroidota</taxon>
        <taxon>Cytophagia</taxon>
        <taxon>Cytophagales</taxon>
        <taxon>Hymenobacteraceae</taxon>
        <taxon>Rufibacter</taxon>
    </lineage>
</organism>
<evidence type="ECO:0000313" key="3">
    <source>
        <dbReference type="Proteomes" id="UP000323866"/>
    </source>
</evidence>
<name>A0A5M8QAX1_9BACT</name>
<dbReference type="InterPro" id="IPR011971">
    <property type="entry name" value="CHP02284"/>
</dbReference>
<evidence type="ECO:0000259" key="1">
    <source>
        <dbReference type="Pfam" id="PF09537"/>
    </source>
</evidence>
<dbReference type="InterPro" id="IPR019052">
    <property type="entry name" value="DUF2383"/>
</dbReference>
<dbReference type="InterPro" id="IPR016920">
    <property type="entry name" value="UCP029477"/>
</dbReference>
<evidence type="ECO:0000313" key="2">
    <source>
        <dbReference type="EMBL" id="KAA6431946.1"/>
    </source>
</evidence>
<dbReference type="InterPro" id="IPR012347">
    <property type="entry name" value="Ferritin-like"/>
</dbReference>
<dbReference type="Proteomes" id="UP000323866">
    <property type="component" value="Unassembled WGS sequence"/>
</dbReference>
<dbReference type="OrthoDB" id="282393at2"/>
<dbReference type="EMBL" id="VKKZ01000023">
    <property type="protein sequence ID" value="KAA6431946.1"/>
    <property type="molecule type" value="Genomic_DNA"/>
</dbReference>
<reference evidence="2 3" key="1">
    <citation type="submission" date="2019-07" db="EMBL/GenBank/DDBJ databases">
        <authorList>
            <person name="Qu J.-H."/>
        </authorList>
    </citation>
    <scope>NUCLEOTIDE SEQUENCE [LARGE SCALE GENOMIC DNA]</scope>
    <source>
        <strain evidence="2 3">MDT1-10-3</strain>
    </source>
</reference>
<sequence>MPFLIPPTKTETMDNAQDKALNTLNDLVETARDGQKGYETAAGAVDNPSVKAELERFAQQRAIFVSELESKAQQLGGSTRNTTTLEGAALQAAGAVHRGWINLKAAVGANDSKAILGECETGDEAALKAYDAALHEQGLPVDLKTVVQRQYQEIQAAKQTITSLKERL</sequence>
<accession>A0A5M8QAX1</accession>
<dbReference type="NCBIfam" id="TIGR02284">
    <property type="entry name" value="PA2169 family four-helix-bundle protein"/>
    <property type="match status" value="1"/>
</dbReference>
<dbReference type="Gene3D" id="1.20.1260.10">
    <property type="match status" value="1"/>
</dbReference>
<gene>
    <name evidence="2" type="ORF">FOE74_17720</name>
</gene>
<protein>
    <submittedName>
        <fullName evidence="2">PA2169 family four-helix-bundle protein</fullName>
    </submittedName>
</protein>